<evidence type="ECO:0000313" key="11">
    <source>
        <dbReference type="EMBL" id="ROT64486.1"/>
    </source>
</evidence>
<dbReference type="EC" id="2.4.1.-" evidence="10"/>
<dbReference type="PANTHER" id="PTHR11214:SF314">
    <property type="entry name" value="HEXOSYLTRANSFERASE"/>
    <property type="match status" value="1"/>
</dbReference>
<keyword evidence="7" id="KW-1133">Transmembrane helix</keyword>
<keyword evidence="8 10" id="KW-0333">Golgi apparatus</keyword>
<dbReference type="EMBL" id="QCYY01003247">
    <property type="protein sequence ID" value="ROT64486.1"/>
    <property type="molecule type" value="Genomic_DNA"/>
</dbReference>
<keyword evidence="12" id="KW-1185">Reference proteome</keyword>
<dbReference type="AlphaFoldDB" id="A0A423SJU8"/>
<comment type="similarity">
    <text evidence="2 10">Belongs to the glycosyltransferase 31 family.</text>
</comment>
<evidence type="ECO:0000256" key="1">
    <source>
        <dbReference type="ARBA" id="ARBA00004323"/>
    </source>
</evidence>
<dbReference type="Proteomes" id="UP000283509">
    <property type="component" value="Unassembled WGS sequence"/>
</dbReference>
<comment type="caution">
    <text evidence="11">The sequence shown here is derived from an EMBL/GenBank/DDBJ whole genome shotgun (WGS) entry which is preliminary data.</text>
</comment>
<evidence type="ECO:0000256" key="2">
    <source>
        <dbReference type="ARBA" id="ARBA00008661"/>
    </source>
</evidence>
<evidence type="ECO:0000256" key="5">
    <source>
        <dbReference type="ARBA" id="ARBA00022692"/>
    </source>
</evidence>
<accession>A0A423SJU8</accession>
<dbReference type="GO" id="GO:0000139">
    <property type="term" value="C:Golgi membrane"/>
    <property type="evidence" value="ECO:0007669"/>
    <property type="project" value="UniProtKB-SubCell"/>
</dbReference>
<dbReference type="InterPro" id="IPR002659">
    <property type="entry name" value="Glyco_trans_31"/>
</dbReference>
<sequence>MINERALCRDSVAIVNMVPVHPHQAEVRHFIRSTWAKPSLFHMSRMKTVFLMGSTPMANLTREVARESDTFHDIIQLDFEHPDDDLSHTTLCMLHWTLSYCPRAKWILRTRANVVVNTLAMSDFLLGSDEDFACLMAEEGASCRHCGDGQQSPPPHCSPHAYAISTDIARDLYLFANKTHQHRDENVFFTGTLPQPLQPTYHRLRSKQLKFGKTAIYKEGWSDLPLMTVGKVRGRPA</sequence>
<name>A0A423SJU8_PENVA</name>
<evidence type="ECO:0000256" key="7">
    <source>
        <dbReference type="ARBA" id="ARBA00022989"/>
    </source>
</evidence>
<dbReference type="GO" id="GO:0006493">
    <property type="term" value="P:protein O-linked glycosylation"/>
    <property type="evidence" value="ECO:0007669"/>
    <property type="project" value="TreeGrafter"/>
</dbReference>
<protein>
    <recommendedName>
        <fullName evidence="10">Hexosyltransferase</fullName>
        <ecNumber evidence="10">2.4.1.-</ecNumber>
    </recommendedName>
</protein>
<dbReference type="Pfam" id="PF01762">
    <property type="entry name" value="Galactosyl_T"/>
    <property type="match status" value="1"/>
</dbReference>
<evidence type="ECO:0000313" key="12">
    <source>
        <dbReference type="Proteomes" id="UP000283509"/>
    </source>
</evidence>
<reference evidence="11 12" key="2">
    <citation type="submission" date="2019-01" db="EMBL/GenBank/DDBJ databases">
        <title>The decoding of complex shrimp genome reveals the adaptation for benthos swimmer, frequently molting mechanism and breeding impact on genome.</title>
        <authorList>
            <person name="Sun Y."/>
            <person name="Gao Y."/>
            <person name="Yu Y."/>
        </authorList>
    </citation>
    <scope>NUCLEOTIDE SEQUENCE [LARGE SCALE GENOMIC DNA]</scope>
    <source>
        <tissue evidence="11">Muscle</tissue>
    </source>
</reference>
<keyword evidence="6" id="KW-0735">Signal-anchor</keyword>
<keyword evidence="3 10" id="KW-0328">Glycosyltransferase</keyword>
<gene>
    <name evidence="11" type="ORF">C7M84_017578</name>
</gene>
<keyword evidence="5" id="KW-0812">Transmembrane</keyword>
<proteinExistence type="inferred from homology"/>
<dbReference type="PANTHER" id="PTHR11214">
    <property type="entry name" value="BETA-1,3-N-ACETYLGLUCOSAMINYLTRANSFERASE"/>
    <property type="match status" value="1"/>
</dbReference>
<dbReference type="STRING" id="6689.A0A423SJU8"/>
<evidence type="ECO:0000256" key="9">
    <source>
        <dbReference type="ARBA" id="ARBA00023136"/>
    </source>
</evidence>
<evidence type="ECO:0000256" key="8">
    <source>
        <dbReference type="ARBA" id="ARBA00023034"/>
    </source>
</evidence>
<evidence type="ECO:0000256" key="4">
    <source>
        <dbReference type="ARBA" id="ARBA00022679"/>
    </source>
</evidence>
<evidence type="ECO:0000256" key="10">
    <source>
        <dbReference type="RuleBase" id="RU363063"/>
    </source>
</evidence>
<reference evidence="11 12" key="1">
    <citation type="submission" date="2018-04" db="EMBL/GenBank/DDBJ databases">
        <authorList>
            <person name="Zhang X."/>
            <person name="Yuan J."/>
            <person name="Li F."/>
            <person name="Xiang J."/>
        </authorList>
    </citation>
    <scope>NUCLEOTIDE SEQUENCE [LARGE SCALE GENOMIC DNA]</scope>
    <source>
        <tissue evidence="11">Muscle</tissue>
    </source>
</reference>
<organism evidence="11 12">
    <name type="scientific">Penaeus vannamei</name>
    <name type="common">Whiteleg shrimp</name>
    <name type="synonym">Litopenaeus vannamei</name>
    <dbReference type="NCBI Taxonomy" id="6689"/>
    <lineage>
        <taxon>Eukaryota</taxon>
        <taxon>Metazoa</taxon>
        <taxon>Ecdysozoa</taxon>
        <taxon>Arthropoda</taxon>
        <taxon>Crustacea</taxon>
        <taxon>Multicrustacea</taxon>
        <taxon>Malacostraca</taxon>
        <taxon>Eumalacostraca</taxon>
        <taxon>Eucarida</taxon>
        <taxon>Decapoda</taxon>
        <taxon>Dendrobranchiata</taxon>
        <taxon>Penaeoidea</taxon>
        <taxon>Penaeidae</taxon>
        <taxon>Penaeus</taxon>
    </lineage>
</organism>
<evidence type="ECO:0000256" key="3">
    <source>
        <dbReference type="ARBA" id="ARBA00022676"/>
    </source>
</evidence>
<keyword evidence="9" id="KW-0472">Membrane</keyword>
<dbReference type="GO" id="GO:0016758">
    <property type="term" value="F:hexosyltransferase activity"/>
    <property type="evidence" value="ECO:0007669"/>
    <property type="project" value="InterPro"/>
</dbReference>
<dbReference type="OrthoDB" id="115198at2759"/>
<comment type="subcellular location">
    <subcellularLocation>
        <location evidence="1 10">Golgi apparatus membrane</location>
        <topology evidence="1 10">Single-pass type II membrane protein</topology>
    </subcellularLocation>
</comment>
<evidence type="ECO:0000256" key="6">
    <source>
        <dbReference type="ARBA" id="ARBA00022968"/>
    </source>
</evidence>
<keyword evidence="4 11" id="KW-0808">Transferase</keyword>